<comment type="caution">
    <text evidence="2">The sequence shown here is derived from an EMBL/GenBank/DDBJ whole genome shotgun (WGS) entry which is preliminary data.</text>
</comment>
<sequence>MASSEDLCRMSVGDVVPVKIDVENSRGRAFAFGSVKLELALTPTFGGGHPHHGCAPGRKDVDVQLEKSAAITLVVSDLQTLSGVIEDMPPPSSEPLRVDPSSPLVDILLLRGRRPLLLAVVAPVVFGSLRLMLQMTAATTFQWAVFFAILFASRIDNALERIVGAPRDSLRPRHGGCQRTPAADYPPTCQQLPERGTDRTISTPELTAEVGNRQSHDANPLSNEQWRALIALHRTLLYGTVPAFSDTWIDSSGNSGRYRMAVEGDDIRDRELPEDYALRGLVFTERYYPEKFFAESFDVEEKYFEIPSMMEVRKDAILSLTLSTCRICDDTTHEFRTASEFSEHCSVCGRRVRDKTNRRACSNLHVSSRIRTPSHPGEKEPPGQAEKGSCLSSLFLRPTCLGACTVLTFR</sequence>
<dbReference type="EMBL" id="JAKWBI020000003">
    <property type="protein sequence ID" value="KAJ2907261.1"/>
    <property type="molecule type" value="Genomic_DNA"/>
</dbReference>
<name>A0AAD5S0D1_9PEZI</name>
<gene>
    <name evidence="2" type="ORF">MKZ38_006555</name>
</gene>
<organism evidence="2 3">
    <name type="scientific">Zalerion maritima</name>
    <dbReference type="NCBI Taxonomy" id="339359"/>
    <lineage>
        <taxon>Eukaryota</taxon>
        <taxon>Fungi</taxon>
        <taxon>Dikarya</taxon>
        <taxon>Ascomycota</taxon>
        <taxon>Pezizomycotina</taxon>
        <taxon>Sordariomycetes</taxon>
        <taxon>Lulworthiomycetidae</taxon>
        <taxon>Lulworthiales</taxon>
        <taxon>Lulworthiaceae</taxon>
        <taxon>Zalerion</taxon>
    </lineage>
</organism>
<feature type="region of interest" description="Disordered" evidence="1">
    <location>
        <begin position="170"/>
        <end position="196"/>
    </location>
</feature>
<reference evidence="2" key="1">
    <citation type="submission" date="2022-07" db="EMBL/GenBank/DDBJ databases">
        <title>Draft genome sequence of Zalerion maritima ATCC 34329, a (micro)plastics degrading marine fungus.</title>
        <authorList>
            <person name="Paco A."/>
            <person name="Goncalves M.F.M."/>
            <person name="Rocha-Santos T.A.P."/>
            <person name="Alves A."/>
        </authorList>
    </citation>
    <scope>NUCLEOTIDE SEQUENCE</scope>
    <source>
        <strain evidence="2">ATCC 34329</strain>
    </source>
</reference>
<evidence type="ECO:0000313" key="3">
    <source>
        <dbReference type="Proteomes" id="UP001201980"/>
    </source>
</evidence>
<dbReference type="AlphaFoldDB" id="A0AAD5S0D1"/>
<keyword evidence="3" id="KW-1185">Reference proteome</keyword>
<evidence type="ECO:0000256" key="1">
    <source>
        <dbReference type="SAM" id="MobiDB-lite"/>
    </source>
</evidence>
<protein>
    <submittedName>
        <fullName evidence="2">Telomerase-binding protein EST1A</fullName>
    </submittedName>
</protein>
<proteinExistence type="predicted"/>
<accession>A0AAD5S0D1</accession>
<dbReference type="Proteomes" id="UP001201980">
    <property type="component" value="Unassembled WGS sequence"/>
</dbReference>
<evidence type="ECO:0000313" key="2">
    <source>
        <dbReference type="EMBL" id="KAJ2907261.1"/>
    </source>
</evidence>